<dbReference type="Proteomes" id="UP000279908">
    <property type="component" value="Unassembled WGS sequence"/>
</dbReference>
<feature type="transmembrane region" description="Helical" evidence="1">
    <location>
        <begin position="99"/>
        <end position="120"/>
    </location>
</feature>
<organism evidence="4 5">
    <name type="scientific">Chlorobium phaeovibrioides</name>
    <dbReference type="NCBI Taxonomy" id="1094"/>
    <lineage>
        <taxon>Bacteria</taxon>
        <taxon>Pseudomonadati</taxon>
        <taxon>Chlorobiota</taxon>
        <taxon>Chlorobiia</taxon>
        <taxon>Chlorobiales</taxon>
        <taxon>Chlorobiaceae</taxon>
        <taxon>Chlorobium/Pelodictyon group</taxon>
        <taxon>Chlorobium</taxon>
    </lineage>
</organism>
<keyword evidence="1" id="KW-0812">Transmembrane</keyword>
<dbReference type="AlphaFoldDB" id="A0A432AWH9"/>
<keyword evidence="1" id="KW-0472">Membrane</keyword>
<dbReference type="InterPro" id="IPR034804">
    <property type="entry name" value="SQR/QFR_C/D"/>
</dbReference>
<dbReference type="Proteomes" id="UP000327458">
    <property type="component" value="Unassembled WGS sequence"/>
</dbReference>
<evidence type="ECO:0000313" key="6">
    <source>
        <dbReference type="Proteomes" id="UP000327458"/>
    </source>
</evidence>
<keyword evidence="7" id="KW-1185">Reference proteome</keyword>
<feature type="transmembrane region" description="Helical" evidence="1">
    <location>
        <begin position="55"/>
        <end position="78"/>
    </location>
</feature>
<dbReference type="SUPFAM" id="SSF81343">
    <property type="entry name" value="Fumarate reductase respiratory complex transmembrane subunits"/>
    <property type="match status" value="1"/>
</dbReference>
<dbReference type="GO" id="GO:0016020">
    <property type="term" value="C:membrane"/>
    <property type="evidence" value="ECO:0007669"/>
    <property type="project" value="InterPro"/>
</dbReference>
<reference evidence="2 6" key="2">
    <citation type="submission" date="2019-07" db="EMBL/GenBank/DDBJ databases">
        <title>Draft genome Sequence of Chlorobium phaeovibrioides sp. strain PhvTcv-s14, from the Phylum Chlorobi.</title>
        <authorList>
            <person name="Babenko V."/>
            <person name="Boldyreva D."/>
            <person name="Kanygina A."/>
            <person name="Selezneva O."/>
            <person name="Akopiyan T."/>
            <person name="Lunina O."/>
        </authorList>
    </citation>
    <scope>NUCLEOTIDE SEQUENCE [LARGE SCALE GENOMIC DNA]</scope>
    <source>
        <strain evidence="2 6">GrTcv12</strain>
    </source>
</reference>
<dbReference type="NCBIfam" id="TIGR02046">
    <property type="entry name" value="sdhC_b558_fam"/>
    <property type="match status" value="1"/>
</dbReference>
<feature type="transmembrane region" description="Helical" evidence="1">
    <location>
        <begin position="193"/>
        <end position="215"/>
    </location>
</feature>
<dbReference type="CDD" id="cd03498">
    <property type="entry name" value="SQR_TypeB_2_TM"/>
    <property type="match status" value="1"/>
</dbReference>
<dbReference type="EMBL" id="WUBZ01000009">
    <property type="protein sequence ID" value="MWV54250.1"/>
    <property type="molecule type" value="Genomic_DNA"/>
</dbReference>
<evidence type="ECO:0000313" key="4">
    <source>
        <dbReference type="EMBL" id="RTY39599.1"/>
    </source>
</evidence>
<dbReference type="Gene3D" id="1.20.1300.10">
    <property type="entry name" value="Fumarate reductase/succinate dehydrogenase, transmembrane subunit"/>
    <property type="match status" value="1"/>
</dbReference>
<dbReference type="EMBL" id="RXYK01000002">
    <property type="protein sequence ID" value="RTY39599.1"/>
    <property type="molecule type" value="Genomic_DNA"/>
</dbReference>
<dbReference type="RefSeq" id="WP_126383534.1">
    <property type="nucleotide sequence ID" value="NZ_CP041698.1"/>
</dbReference>
<reference evidence="4 5" key="1">
    <citation type="submission" date="2018-12" db="EMBL/GenBank/DDBJ databases">
        <authorList>
            <person name="Lunina O.N."/>
            <person name="Grouzdev D.S."/>
            <person name="Gorlenko V.M."/>
            <person name="Savvichev A.S."/>
        </authorList>
    </citation>
    <scope>NUCLEOTIDE SEQUENCE [LARGE SCALE GENOMIC DNA]</scope>
    <source>
        <strain evidence="4 5">BrKhr-17</strain>
    </source>
</reference>
<evidence type="ECO:0000313" key="5">
    <source>
        <dbReference type="Proteomes" id="UP000279908"/>
    </source>
</evidence>
<dbReference type="InterPro" id="IPR011138">
    <property type="entry name" value="Cytochrome_b-558"/>
</dbReference>
<sequence>MLLSSSIAGKVLMALAGLFLAVFLLVHLGINLLLLSSDGGRAFTAAAEFMATNPVIKIAEPVLFGGFLLHIFFGMMVSGQNRAARPVRYQESNSSETSFLSKYMFHTGIIVFLFLAMHLADFYLIKTGFIAPPEGIAQHDFYSRAMLLFSNRWYSFFYILSILVLGFHLNHAIQSAFQTLGLNHSRYTPALKLAGSAYAIVITVGFSLIPLWIAFIPLTRL</sequence>
<dbReference type="Proteomes" id="UP000489351">
    <property type="component" value="Unassembled WGS sequence"/>
</dbReference>
<evidence type="ECO:0000256" key="1">
    <source>
        <dbReference type="SAM" id="Phobius"/>
    </source>
</evidence>
<name>A0A432AWH9_CHLPH</name>
<evidence type="ECO:0000313" key="7">
    <source>
        <dbReference type="Proteomes" id="UP000489351"/>
    </source>
</evidence>
<feature type="transmembrane region" description="Helical" evidence="1">
    <location>
        <begin position="153"/>
        <end position="173"/>
    </location>
</feature>
<feature type="transmembrane region" description="Helical" evidence="1">
    <location>
        <begin position="12"/>
        <end position="35"/>
    </location>
</feature>
<evidence type="ECO:0000313" key="3">
    <source>
        <dbReference type="EMBL" id="MWV54250.1"/>
    </source>
</evidence>
<evidence type="ECO:0000313" key="2">
    <source>
        <dbReference type="EMBL" id="KAA6233413.1"/>
    </source>
</evidence>
<comment type="caution">
    <text evidence="4">The sequence shown here is derived from an EMBL/GenBank/DDBJ whole genome shotgun (WGS) entry which is preliminary data.</text>
</comment>
<keyword evidence="1" id="KW-1133">Transmembrane helix</keyword>
<accession>A0A432AWH9</accession>
<protein>
    <submittedName>
        <fullName evidence="3 4">Succinate dehydrogenase</fullName>
    </submittedName>
</protein>
<reference evidence="3 7" key="3">
    <citation type="submission" date="2019-11" db="EMBL/GenBank/DDBJ databases">
        <title>Green- and brown-colored morphotypes of Chlorobia in the stratified aquatic ecosystems of Kandalaksha Gulf (White Sea): A model for study of the accessory genome evolution.</title>
        <authorList>
            <person name="Grouzdev D.S."/>
        </authorList>
    </citation>
    <scope>NUCLEOTIDE SEQUENCE [LARGE SCALE GENOMIC DNA]</scope>
    <source>
        <strain evidence="3 7">ZM</strain>
    </source>
</reference>
<gene>
    <name evidence="4" type="ORF">EKD02_01695</name>
    <name evidence="2" type="ORF">FP507_09625</name>
    <name evidence="3" type="ORF">GJ685_04115</name>
</gene>
<dbReference type="EMBL" id="VMRG01000001">
    <property type="protein sequence ID" value="KAA6233413.1"/>
    <property type="molecule type" value="Genomic_DNA"/>
</dbReference>
<proteinExistence type="predicted"/>